<organism evidence="3 4">
    <name type="scientific">Plasmodium inui San Antonio 1</name>
    <dbReference type="NCBI Taxonomy" id="1237626"/>
    <lineage>
        <taxon>Eukaryota</taxon>
        <taxon>Sar</taxon>
        <taxon>Alveolata</taxon>
        <taxon>Apicomplexa</taxon>
        <taxon>Aconoidasida</taxon>
        <taxon>Haemosporida</taxon>
        <taxon>Plasmodiidae</taxon>
        <taxon>Plasmodium</taxon>
        <taxon>Plasmodium (Plasmodium)</taxon>
    </lineage>
</organism>
<evidence type="ECO:0000256" key="2">
    <source>
        <dbReference type="SAM" id="Phobius"/>
    </source>
</evidence>
<gene>
    <name evidence="3" type="ORF">C922_05747</name>
</gene>
<dbReference type="Proteomes" id="UP000030640">
    <property type="component" value="Unassembled WGS sequence"/>
</dbReference>
<evidence type="ECO:0000313" key="3">
    <source>
        <dbReference type="EMBL" id="EUD63871.1"/>
    </source>
</evidence>
<dbReference type="VEuPathDB" id="PlasmoDB:C922_05747"/>
<feature type="transmembrane region" description="Helical" evidence="2">
    <location>
        <begin position="443"/>
        <end position="461"/>
    </location>
</feature>
<accession>W7AF19</accession>
<keyword evidence="4" id="KW-1185">Reference proteome</keyword>
<feature type="region of interest" description="Disordered" evidence="1">
    <location>
        <begin position="304"/>
        <end position="415"/>
    </location>
</feature>
<keyword evidence="2" id="KW-0812">Transmembrane</keyword>
<protein>
    <submittedName>
        <fullName evidence="3">Uncharacterized protein</fullName>
    </submittedName>
</protein>
<dbReference type="GeneID" id="20041021"/>
<feature type="region of interest" description="Disordered" evidence="1">
    <location>
        <begin position="1"/>
        <end position="20"/>
    </location>
</feature>
<name>W7AF19_9APIC</name>
<keyword evidence="2" id="KW-1133">Transmembrane helix</keyword>
<dbReference type="RefSeq" id="XP_008819540.1">
    <property type="nucleotide sequence ID" value="XM_008821318.1"/>
</dbReference>
<proteinExistence type="predicted"/>
<dbReference type="AlphaFoldDB" id="W7AF19"/>
<feature type="compositionally biased region" description="Polar residues" evidence="1">
    <location>
        <begin position="358"/>
        <end position="370"/>
    </location>
</feature>
<feature type="compositionally biased region" description="Basic and acidic residues" evidence="1">
    <location>
        <begin position="318"/>
        <end position="332"/>
    </location>
</feature>
<evidence type="ECO:0000256" key="1">
    <source>
        <dbReference type="SAM" id="MobiDB-lite"/>
    </source>
</evidence>
<dbReference type="EMBL" id="KI965620">
    <property type="protein sequence ID" value="EUD63871.1"/>
    <property type="molecule type" value="Genomic_DNA"/>
</dbReference>
<reference evidence="3 4" key="1">
    <citation type="submission" date="2013-02" db="EMBL/GenBank/DDBJ databases">
        <title>The Genome Sequence of Plasmodium inui San Antonio 1.</title>
        <authorList>
            <consortium name="The Broad Institute Genome Sequencing Platform"/>
            <consortium name="The Broad Institute Genome Sequencing Center for Infectious Disease"/>
            <person name="Neafsey D."/>
            <person name="Cheeseman I."/>
            <person name="Volkman S."/>
            <person name="Adams J."/>
            <person name="Walker B."/>
            <person name="Young S.K."/>
            <person name="Zeng Q."/>
            <person name="Gargeya S."/>
            <person name="Fitzgerald M."/>
            <person name="Haas B."/>
            <person name="Abouelleil A."/>
            <person name="Alvarado L."/>
            <person name="Arachchi H.M."/>
            <person name="Berlin A.M."/>
            <person name="Chapman S.B."/>
            <person name="Dewar J."/>
            <person name="Goldberg J."/>
            <person name="Griggs A."/>
            <person name="Gujja S."/>
            <person name="Hansen M."/>
            <person name="Howarth C."/>
            <person name="Imamovic A."/>
            <person name="Larimer J."/>
            <person name="McCowan C."/>
            <person name="Murphy C."/>
            <person name="Neiman D."/>
            <person name="Pearson M."/>
            <person name="Priest M."/>
            <person name="Roberts A."/>
            <person name="Saif S."/>
            <person name="Shea T."/>
            <person name="Sisk P."/>
            <person name="Sykes S."/>
            <person name="Wortman J."/>
            <person name="Nusbaum C."/>
            <person name="Birren B."/>
        </authorList>
    </citation>
    <scope>NUCLEOTIDE SEQUENCE [LARGE SCALE GENOMIC DNA]</scope>
    <source>
        <strain evidence="3 4">San Antonio 1</strain>
    </source>
</reference>
<evidence type="ECO:0000313" key="4">
    <source>
        <dbReference type="Proteomes" id="UP000030640"/>
    </source>
</evidence>
<keyword evidence="2" id="KW-0472">Membrane</keyword>
<sequence>MTELKWNHNPRNTPRGGSGTPCDKTEKFCFHLSPEKQGITRIASGVGLWLGRILGPGATYANLKEGYNHGAISSEEGKSELTWEDILDSTIKWCTSRAADKSNNRTEDLYFTEAERRLWKGLMGQNNSVRCSQHGDCQKMMYLVGCILYWIWNGDTRLVKGRSGILGECETIREKLLGDNNQEIISAEDGWKLKKISPSRCEADHNFKDCQLETLSLVVSVLKAQRTLCPKCPYGGINSLLKGVRQPGPGQVMYCKDRSNAPCECLIVNKKERRGGEILLEYEEAATPAAPQKAILLSQTKAKAESTATPKGQGDLVKATEDRRGGLKKDGHVATNPEVEESGSKGQRQVSKQDSKTESSQQVEKQNQTTKLDEQKTLSVAQKEAEVAGSSILQTPVTANRTPDDPTPTAPSTTITSLTNRQAKDINGGGVDSVSSERLAQGLGGFLGVAVMVVASGYGLYRIFGRRRAVNSVSETIRDPQRVGYHMVQ</sequence>